<keyword evidence="1" id="KW-0175">Coiled coil</keyword>
<organism evidence="2 3">
    <name type="scientific">Henosepilachna vigintioctopunctata</name>
    <dbReference type="NCBI Taxonomy" id="420089"/>
    <lineage>
        <taxon>Eukaryota</taxon>
        <taxon>Metazoa</taxon>
        <taxon>Ecdysozoa</taxon>
        <taxon>Arthropoda</taxon>
        <taxon>Hexapoda</taxon>
        <taxon>Insecta</taxon>
        <taxon>Pterygota</taxon>
        <taxon>Neoptera</taxon>
        <taxon>Endopterygota</taxon>
        <taxon>Coleoptera</taxon>
        <taxon>Polyphaga</taxon>
        <taxon>Cucujiformia</taxon>
        <taxon>Coccinelloidea</taxon>
        <taxon>Coccinellidae</taxon>
        <taxon>Epilachninae</taxon>
        <taxon>Epilachnini</taxon>
        <taxon>Henosepilachna</taxon>
    </lineage>
</organism>
<evidence type="ECO:0000313" key="2">
    <source>
        <dbReference type="EMBL" id="KAK9886380.1"/>
    </source>
</evidence>
<proteinExistence type="predicted"/>
<protein>
    <submittedName>
        <fullName evidence="2">Uncharacterized protein</fullName>
    </submittedName>
</protein>
<name>A0AAW1UYY4_9CUCU</name>
<dbReference type="AlphaFoldDB" id="A0AAW1UYY4"/>
<evidence type="ECO:0000256" key="1">
    <source>
        <dbReference type="SAM" id="Coils"/>
    </source>
</evidence>
<keyword evidence="3" id="KW-1185">Reference proteome</keyword>
<evidence type="ECO:0000313" key="3">
    <source>
        <dbReference type="Proteomes" id="UP001431783"/>
    </source>
</evidence>
<dbReference type="Proteomes" id="UP001431783">
    <property type="component" value="Unassembled WGS sequence"/>
</dbReference>
<sequence>MKCSGCSLEGDKYTLFNCDSCGITKCKECGNFTASEEKCFALLKRKVILYCPQCREDTGNIDTLMQKNRKLKQEINILKENKTSHQKICDENSAMIKTAEDMKTYIISLEEKIKNLQKDSKTNEQQNIEYNVKLKQKDSENNNLLAKIDQLKDTLEKTQLKYRNTQDECDKLKEKNDNLEVMNAEKQKQINALNGKNKEEMHLHIENCSETKQLNPSPSANQNDIITNDQLKIIFRNLQVNLDKQIEEKLQKLSDSLDKKISNLKKQLNLPLKPILFSEATKNSEKSNSIEIKENVQIPENSILQDQRQLMHDIINLDIQNVKPVNPKIDTGKSKVNTKTSLNKAKDHTNRESNTNYGIKSIETQQTHIEKKEEDFKIIKHKKKRHPEIIGNNKNSALKGVQKMVSVYISRIDANSTVESIRKHLLENGIKQVEIQLGYSKYPDIYKSYIITAPSSLHENIKKPELWPEGTSISNFLYNLAKSRERLK</sequence>
<accession>A0AAW1UYY4</accession>
<feature type="coiled-coil region" evidence="1">
    <location>
        <begin position="54"/>
        <end position="196"/>
    </location>
</feature>
<reference evidence="2 3" key="1">
    <citation type="submission" date="2023-03" db="EMBL/GenBank/DDBJ databases">
        <title>Genome insight into feeding habits of ladybird beetles.</title>
        <authorList>
            <person name="Li H.-S."/>
            <person name="Huang Y.-H."/>
            <person name="Pang H."/>
        </authorList>
    </citation>
    <scope>NUCLEOTIDE SEQUENCE [LARGE SCALE GENOMIC DNA]</scope>
    <source>
        <strain evidence="2">SYSU_2023b</strain>
        <tissue evidence="2">Whole body</tissue>
    </source>
</reference>
<dbReference type="EMBL" id="JARQZJ010000100">
    <property type="protein sequence ID" value="KAK9886380.1"/>
    <property type="molecule type" value="Genomic_DNA"/>
</dbReference>
<gene>
    <name evidence="2" type="ORF">WA026_016652</name>
</gene>
<comment type="caution">
    <text evidence="2">The sequence shown here is derived from an EMBL/GenBank/DDBJ whole genome shotgun (WGS) entry which is preliminary data.</text>
</comment>